<dbReference type="InterPro" id="IPR001810">
    <property type="entry name" value="F-box_dom"/>
</dbReference>
<dbReference type="InterPro" id="IPR055290">
    <property type="entry name" value="At3g26010-like"/>
</dbReference>
<sequence>MMKGRRSKRRRSPAASFTDDLIIEILSRLPARSVCRFRCVSKTWQNLISSHHRKLHQTLAGFFTMHDGERGGSVSRFTNVISGRGCPAWVSSSFDFLPNRGYLQDCCNGLVLLCNYWWHSENPDGVSGPFALRQFGEVVRLVVYVLEDDDSQQWTLKHEAEAFFVLRQWSSNIAREFEWVTIHPDCNMIFYTVGWDKTLMSYDMDHRRVQVFGELGQDTRERYLPYVPLFSESEGLHS</sequence>
<dbReference type="OrthoDB" id="642915at2759"/>
<dbReference type="PANTHER" id="PTHR35546:SF38">
    <property type="entry name" value="F-BOX DOMAIN-CONTAINING PROTEIN"/>
    <property type="match status" value="1"/>
</dbReference>
<accession>A0A835FX92</accession>
<dbReference type="Proteomes" id="UP000636709">
    <property type="component" value="Unassembled WGS sequence"/>
</dbReference>
<dbReference type="InterPro" id="IPR036047">
    <property type="entry name" value="F-box-like_dom_sf"/>
</dbReference>
<proteinExistence type="predicted"/>
<feature type="domain" description="F-box" evidence="1">
    <location>
        <begin position="17"/>
        <end position="59"/>
    </location>
</feature>
<dbReference type="EMBL" id="JACEFO010000191">
    <property type="protein sequence ID" value="KAF8776728.1"/>
    <property type="molecule type" value="Genomic_DNA"/>
</dbReference>
<evidence type="ECO:0000313" key="3">
    <source>
        <dbReference type="Proteomes" id="UP000636709"/>
    </source>
</evidence>
<dbReference type="Pfam" id="PF00646">
    <property type="entry name" value="F-box"/>
    <property type="match status" value="1"/>
</dbReference>
<comment type="caution">
    <text evidence="2">The sequence shown here is derived from an EMBL/GenBank/DDBJ whole genome shotgun (WGS) entry which is preliminary data.</text>
</comment>
<dbReference type="Gene3D" id="1.20.1280.50">
    <property type="match status" value="1"/>
</dbReference>
<organism evidence="2 3">
    <name type="scientific">Digitaria exilis</name>
    <dbReference type="NCBI Taxonomy" id="1010633"/>
    <lineage>
        <taxon>Eukaryota</taxon>
        <taxon>Viridiplantae</taxon>
        <taxon>Streptophyta</taxon>
        <taxon>Embryophyta</taxon>
        <taxon>Tracheophyta</taxon>
        <taxon>Spermatophyta</taxon>
        <taxon>Magnoliopsida</taxon>
        <taxon>Liliopsida</taxon>
        <taxon>Poales</taxon>
        <taxon>Poaceae</taxon>
        <taxon>PACMAD clade</taxon>
        <taxon>Panicoideae</taxon>
        <taxon>Panicodae</taxon>
        <taxon>Paniceae</taxon>
        <taxon>Anthephorinae</taxon>
        <taxon>Digitaria</taxon>
    </lineage>
</organism>
<reference evidence="2" key="1">
    <citation type="submission" date="2020-07" db="EMBL/GenBank/DDBJ databases">
        <title>Genome sequence and genetic diversity analysis of an under-domesticated orphan crop, white fonio (Digitaria exilis).</title>
        <authorList>
            <person name="Bennetzen J.L."/>
            <person name="Chen S."/>
            <person name="Ma X."/>
            <person name="Wang X."/>
            <person name="Yssel A.E.J."/>
            <person name="Chaluvadi S.R."/>
            <person name="Johnson M."/>
            <person name="Gangashetty P."/>
            <person name="Hamidou F."/>
            <person name="Sanogo M.D."/>
            <person name="Zwaenepoel A."/>
            <person name="Wallace J."/>
            <person name="Van De Peer Y."/>
            <person name="Van Deynze A."/>
        </authorList>
    </citation>
    <scope>NUCLEOTIDE SEQUENCE</scope>
    <source>
        <tissue evidence="2">Leaves</tissue>
    </source>
</reference>
<dbReference type="AlphaFoldDB" id="A0A835FX92"/>
<dbReference type="PANTHER" id="PTHR35546">
    <property type="entry name" value="F-BOX PROTEIN INTERACTION DOMAIN PROTEIN-RELATED"/>
    <property type="match status" value="1"/>
</dbReference>
<evidence type="ECO:0000313" key="2">
    <source>
        <dbReference type="EMBL" id="KAF8776728.1"/>
    </source>
</evidence>
<gene>
    <name evidence="2" type="ORF">HU200_003463</name>
</gene>
<protein>
    <recommendedName>
        <fullName evidence="1">F-box domain-containing protein</fullName>
    </recommendedName>
</protein>
<evidence type="ECO:0000259" key="1">
    <source>
        <dbReference type="SMART" id="SM00256"/>
    </source>
</evidence>
<name>A0A835FX92_9POAL</name>
<dbReference type="SMART" id="SM00256">
    <property type="entry name" value="FBOX"/>
    <property type="match status" value="1"/>
</dbReference>
<keyword evidence="3" id="KW-1185">Reference proteome</keyword>
<dbReference type="SUPFAM" id="SSF81383">
    <property type="entry name" value="F-box domain"/>
    <property type="match status" value="1"/>
</dbReference>
<dbReference type="CDD" id="cd22157">
    <property type="entry name" value="F-box_AtFBW1-like"/>
    <property type="match status" value="1"/>
</dbReference>